<dbReference type="GO" id="GO:0016887">
    <property type="term" value="F:ATP hydrolysis activity"/>
    <property type="evidence" value="ECO:0007669"/>
    <property type="project" value="InterPro"/>
</dbReference>
<evidence type="ECO:0000259" key="1">
    <source>
        <dbReference type="Pfam" id="PF13304"/>
    </source>
</evidence>
<dbReference type="RefSeq" id="WP_206942749.1">
    <property type="nucleotide sequence ID" value="NZ_JAFLNF010000007.1"/>
</dbReference>
<proteinExistence type="predicted"/>
<reference evidence="2" key="1">
    <citation type="submission" date="2021-03" db="EMBL/GenBank/DDBJ databases">
        <title>Roseibium sp. CAU 1637 isolated from Incheon.</title>
        <authorList>
            <person name="Kim W."/>
        </authorList>
    </citation>
    <scope>NUCLEOTIDE SEQUENCE</scope>
    <source>
        <strain evidence="2">CAU 1637</strain>
    </source>
</reference>
<gene>
    <name evidence="2" type="ORF">J0X15_15770</name>
</gene>
<dbReference type="PANTHER" id="PTHR43581">
    <property type="entry name" value="ATP/GTP PHOSPHATASE"/>
    <property type="match status" value="1"/>
</dbReference>
<dbReference type="Gene3D" id="3.40.50.300">
    <property type="entry name" value="P-loop containing nucleotide triphosphate hydrolases"/>
    <property type="match status" value="1"/>
</dbReference>
<evidence type="ECO:0000313" key="2">
    <source>
        <dbReference type="EMBL" id="MBO0346687.1"/>
    </source>
</evidence>
<keyword evidence="3" id="KW-1185">Reference proteome</keyword>
<dbReference type="GO" id="GO:0005524">
    <property type="term" value="F:ATP binding"/>
    <property type="evidence" value="ECO:0007669"/>
    <property type="project" value="InterPro"/>
</dbReference>
<dbReference type="Proteomes" id="UP000664779">
    <property type="component" value="Unassembled WGS sequence"/>
</dbReference>
<dbReference type="Pfam" id="PF13304">
    <property type="entry name" value="AAA_21"/>
    <property type="match status" value="1"/>
</dbReference>
<accession>A0A939J7Z5</accession>
<sequence length="331" mass="35826">MSRIRKVEIENFRGIQNLSWLPSNGINCLIGPGDSGKSTVLDAIDYCLGARRNLQMADADFHNLDVDTPIQTTLTMGALDDALKSMDSYGMFLRGFTKETGVVEDEPEKDAETVLTLRLNVEGDLEPSWSLVSERAEAQGLTRNLSWADRARLAPTRIGAFADLNLGWRRGSVLNRLSEERADASAAIVKAAREARAAFGDDAKEQLSDALKIVTDTAKYLGIPVGDEVKAMLDAHSVSVSGGTISLHNEAGIPLKGLGIGSTRLLIAGLQRMAAQSSSIILIDELEHGLEPHRIMRLLDSLGAKEADEPLQALKRTLSATEIQFNVHNGP</sequence>
<dbReference type="EMBL" id="JAFLNF010000007">
    <property type="protein sequence ID" value="MBO0346687.1"/>
    <property type="molecule type" value="Genomic_DNA"/>
</dbReference>
<dbReference type="AlphaFoldDB" id="A0A939J7Z5"/>
<dbReference type="PANTHER" id="PTHR43581:SF4">
    <property type="entry name" value="ATP_GTP PHOSPHATASE"/>
    <property type="match status" value="1"/>
</dbReference>
<dbReference type="InterPro" id="IPR027417">
    <property type="entry name" value="P-loop_NTPase"/>
</dbReference>
<name>A0A939J7Z5_9HYPH</name>
<dbReference type="InterPro" id="IPR051396">
    <property type="entry name" value="Bact_Antivir_Def_Nuclease"/>
</dbReference>
<evidence type="ECO:0000313" key="3">
    <source>
        <dbReference type="Proteomes" id="UP000664779"/>
    </source>
</evidence>
<feature type="domain" description="ATPase AAA-type core" evidence="1">
    <location>
        <begin position="26"/>
        <end position="306"/>
    </location>
</feature>
<organism evidence="2 3">
    <name type="scientific">Roseibium limicola</name>
    <dbReference type="NCBI Taxonomy" id="2816037"/>
    <lineage>
        <taxon>Bacteria</taxon>
        <taxon>Pseudomonadati</taxon>
        <taxon>Pseudomonadota</taxon>
        <taxon>Alphaproteobacteria</taxon>
        <taxon>Hyphomicrobiales</taxon>
        <taxon>Stappiaceae</taxon>
        <taxon>Roseibium</taxon>
    </lineage>
</organism>
<protein>
    <submittedName>
        <fullName evidence="2">AAA family ATPase</fullName>
    </submittedName>
</protein>
<dbReference type="SUPFAM" id="SSF52540">
    <property type="entry name" value="P-loop containing nucleoside triphosphate hydrolases"/>
    <property type="match status" value="1"/>
</dbReference>
<dbReference type="InterPro" id="IPR003959">
    <property type="entry name" value="ATPase_AAA_core"/>
</dbReference>
<comment type="caution">
    <text evidence="2">The sequence shown here is derived from an EMBL/GenBank/DDBJ whole genome shotgun (WGS) entry which is preliminary data.</text>
</comment>